<dbReference type="PANTHER" id="PTHR14087:SF7">
    <property type="entry name" value="THYMOCYTE NUCLEAR PROTEIN 1"/>
    <property type="match status" value="1"/>
</dbReference>
<dbReference type="OrthoDB" id="41445at2759"/>
<sequence length="266" mass="29268">MAGTRRSTRQSTTAAPKYNEDSPPSADEAEPKRNGTKTARRKRVREEDEAQDIEAEDSPPPKKTAKPTPKSSKPAKPTTAKSAPPPAPSSPSNRDATGAQEVYWLLKAEPLPRYENGVNVAFSIDDLAACTVPEPWSGVRNPQARNNMQAMRKGDLGFFYHSNAKPSGVVGILRVVEEAKVDETAFDPKDPYYDAKSEKEKPKWYCVGVEFVKKFANVVDLARIKSYAGTGGKLEGMQLVTNSRLSVSRVRRGEWEFILGLAEGKE</sequence>
<dbReference type="EMBL" id="ML978187">
    <property type="protein sequence ID" value="KAF2030771.1"/>
    <property type="molecule type" value="Genomic_DNA"/>
</dbReference>
<evidence type="ECO:0000256" key="1">
    <source>
        <dbReference type="ARBA" id="ARBA00004123"/>
    </source>
</evidence>
<evidence type="ECO:0000313" key="7">
    <source>
        <dbReference type="EMBL" id="KAF2030771.1"/>
    </source>
</evidence>
<dbReference type="SUPFAM" id="SSF88697">
    <property type="entry name" value="PUA domain-like"/>
    <property type="match status" value="1"/>
</dbReference>
<dbReference type="InterPro" id="IPR052181">
    <property type="entry name" value="5hmC_binding"/>
</dbReference>
<keyword evidence="8" id="KW-1185">Reference proteome</keyword>
<dbReference type="InterPro" id="IPR015947">
    <property type="entry name" value="PUA-like_sf"/>
</dbReference>
<evidence type="ECO:0000313" key="8">
    <source>
        <dbReference type="Proteomes" id="UP000799777"/>
    </source>
</evidence>
<gene>
    <name evidence="7" type="ORF">EK21DRAFT_25438</name>
</gene>
<feature type="compositionally biased region" description="Low complexity" evidence="5">
    <location>
        <begin position="66"/>
        <end position="82"/>
    </location>
</feature>
<dbReference type="Proteomes" id="UP000799777">
    <property type="component" value="Unassembled WGS sequence"/>
</dbReference>
<dbReference type="Pfam" id="PF01878">
    <property type="entry name" value="EVE"/>
    <property type="match status" value="1"/>
</dbReference>
<comment type="subcellular location">
    <subcellularLocation>
        <location evidence="1">Nucleus</location>
    </subcellularLocation>
</comment>
<evidence type="ECO:0000259" key="6">
    <source>
        <dbReference type="Pfam" id="PF01878"/>
    </source>
</evidence>
<dbReference type="InterPro" id="IPR002740">
    <property type="entry name" value="EVE_domain"/>
</dbReference>
<keyword evidence="4" id="KW-0539">Nucleus</keyword>
<evidence type="ECO:0000256" key="3">
    <source>
        <dbReference type="ARBA" id="ARBA00022553"/>
    </source>
</evidence>
<name>A0A9P4HCX9_9PLEO</name>
<feature type="compositionally biased region" description="Basic residues" evidence="5">
    <location>
        <begin position="34"/>
        <end position="43"/>
    </location>
</feature>
<protein>
    <recommendedName>
        <fullName evidence="2">Thymocyte nuclear protein 1</fullName>
    </recommendedName>
</protein>
<evidence type="ECO:0000256" key="5">
    <source>
        <dbReference type="SAM" id="MobiDB-lite"/>
    </source>
</evidence>
<feature type="domain" description="EVE" evidence="6">
    <location>
        <begin position="103"/>
        <end position="260"/>
    </location>
</feature>
<evidence type="ECO:0000256" key="4">
    <source>
        <dbReference type="ARBA" id="ARBA00023242"/>
    </source>
</evidence>
<feature type="region of interest" description="Disordered" evidence="5">
    <location>
        <begin position="1"/>
        <end position="96"/>
    </location>
</feature>
<keyword evidence="3" id="KW-0597">Phosphoprotein</keyword>
<dbReference type="GO" id="GO:0005634">
    <property type="term" value="C:nucleus"/>
    <property type="evidence" value="ECO:0007669"/>
    <property type="project" value="UniProtKB-SubCell"/>
</dbReference>
<comment type="caution">
    <text evidence="7">The sequence shown here is derived from an EMBL/GenBank/DDBJ whole genome shotgun (WGS) entry which is preliminary data.</text>
</comment>
<dbReference type="FunFam" id="3.10.590.10:FF:000003">
    <property type="entry name" value="Thymocyte nuclear protein 1"/>
    <property type="match status" value="1"/>
</dbReference>
<organism evidence="7 8">
    <name type="scientific">Setomelanomma holmii</name>
    <dbReference type="NCBI Taxonomy" id="210430"/>
    <lineage>
        <taxon>Eukaryota</taxon>
        <taxon>Fungi</taxon>
        <taxon>Dikarya</taxon>
        <taxon>Ascomycota</taxon>
        <taxon>Pezizomycotina</taxon>
        <taxon>Dothideomycetes</taxon>
        <taxon>Pleosporomycetidae</taxon>
        <taxon>Pleosporales</taxon>
        <taxon>Pleosporineae</taxon>
        <taxon>Phaeosphaeriaceae</taxon>
        <taxon>Setomelanomma</taxon>
    </lineage>
</organism>
<dbReference type="InterPro" id="IPR047197">
    <property type="entry name" value="THYN1-like_EVE"/>
</dbReference>
<dbReference type="Gene3D" id="3.10.590.10">
    <property type="entry name" value="ph1033 like domains"/>
    <property type="match status" value="1"/>
</dbReference>
<accession>A0A9P4HCX9</accession>
<feature type="compositionally biased region" description="Acidic residues" evidence="5">
    <location>
        <begin position="47"/>
        <end position="57"/>
    </location>
</feature>
<feature type="non-terminal residue" evidence="7">
    <location>
        <position position="266"/>
    </location>
</feature>
<reference evidence="7" key="1">
    <citation type="journal article" date="2020" name="Stud. Mycol.">
        <title>101 Dothideomycetes genomes: a test case for predicting lifestyles and emergence of pathogens.</title>
        <authorList>
            <person name="Haridas S."/>
            <person name="Albert R."/>
            <person name="Binder M."/>
            <person name="Bloem J."/>
            <person name="Labutti K."/>
            <person name="Salamov A."/>
            <person name="Andreopoulos B."/>
            <person name="Baker S."/>
            <person name="Barry K."/>
            <person name="Bills G."/>
            <person name="Bluhm B."/>
            <person name="Cannon C."/>
            <person name="Castanera R."/>
            <person name="Culley D."/>
            <person name="Daum C."/>
            <person name="Ezra D."/>
            <person name="Gonzalez J."/>
            <person name="Henrissat B."/>
            <person name="Kuo A."/>
            <person name="Liang C."/>
            <person name="Lipzen A."/>
            <person name="Lutzoni F."/>
            <person name="Magnuson J."/>
            <person name="Mondo S."/>
            <person name="Nolan M."/>
            <person name="Ohm R."/>
            <person name="Pangilinan J."/>
            <person name="Park H.-J."/>
            <person name="Ramirez L."/>
            <person name="Alfaro M."/>
            <person name="Sun H."/>
            <person name="Tritt A."/>
            <person name="Yoshinaga Y."/>
            <person name="Zwiers L.-H."/>
            <person name="Turgeon B."/>
            <person name="Goodwin S."/>
            <person name="Spatafora J."/>
            <person name="Crous P."/>
            <person name="Grigoriev I."/>
        </authorList>
    </citation>
    <scope>NUCLEOTIDE SEQUENCE</scope>
    <source>
        <strain evidence="7">CBS 110217</strain>
    </source>
</reference>
<evidence type="ECO:0000256" key="2">
    <source>
        <dbReference type="ARBA" id="ARBA00014654"/>
    </source>
</evidence>
<dbReference type="CDD" id="cd21133">
    <property type="entry name" value="EVE"/>
    <property type="match status" value="1"/>
</dbReference>
<dbReference type="PANTHER" id="PTHR14087">
    <property type="entry name" value="THYMOCYTE NUCLEAR PROTEIN 1"/>
    <property type="match status" value="1"/>
</dbReference>
<dbReference type="AlphaFoldDB" id="A0A9P4HCX9"/>
<proteinExistence type="predicted"/>